<protein>
    <submittedName>
        <fullName evidence="1">Uncharacterized protein</fullName>
    </submittedName>
</protein>
<dbReference type="InterPro" id="IPR011990">
    <property type="entry name" value="TPR-like_helical_dom_sf"/>
</dbReference>
<organism evidence="1 3">
    <name type="scientific">Venturia inaequalis</name>
    <name type="common">Apple scab fungus</name>
    <dbReference type="NCBI Taxonomy" id="5025"/>
    <lineage>
        <taxon>Eukaryota</taxon>
        <taxon>Fungi</taxon>
        <taxon>Dikarya</taxon>
        <taxon>Ascomycota</taxon>
        <taxon>Pezizomycotina</taxon>
        <taxon>Dothideomycetes</taxon>
        <taxon>Pleosporomycetidae</taxon>
        <taxon>Venturiales</taxon>
        <taxon>Venturiaceae</taxon>
        <taxon>Venturia</taxon>
    </lineage>
</organism>
<dbReference type="EMBL" id="WNWR01000008">
    <property type="protein sequence ID" value="KAE9994392.1"/>
    <property type="molecule type" value="Genomic_DNA"/>
</dbReference>
<dbReference type="EMBL" id="WNWQ01000049">
    <property type="protein sequence ID" value="KAE9982049.1"/>
    <property type="molecule type" value="Genomic_DNA"/>
</dbReference>
<gene>
    <name evidence="1" type="ORF">BLS_006586</name>
    <name evidence="2" type="ORF">EG327_010832</name>
</gene>
<evidence type="ECO:0000313" key="3">
    <source>
        <dbReference type="Proteomes" id="UP000433883"/>
    </source>
</evidence>
<dbReference type="Gene3D" id="1.25.40.10">
    <property type="entry name" value="Tetratricopeptide repeat domain"/>
    <property type="match status" value="1"/>
</dbReference>
<proteinExistence type="predicted"/>
<accession>A0A8H3V403</accession>
<evidence type="ECO:0000313" key="2">
    <source>
        <dbReference type="EMBL" id="KAE9994392.1"/>
    </source>
</evidence>
<evidence type="ECO:0000313" key="4">
    <source>
        <dbReference type="Proteomes" id="UP000490939"/>
    </source>
</evidence>
<keyword evidence="4" id="KW-1185">Reference proteome</keyword>
<sequence length="690" mass="76758">MEMRRRISFAMPLTGVFNKQSAMPDFDVFAASFPLAPSDPIVVEIAVVAHLLPPTASQGDGHLGNMDPLTILGTCVCLSQLLSSLNDIIRSVRGARKDLTAIVHELDSLQKALSVLPPEATSLPQMVDILSNCNGVMKQIRTSLRKHLKGNILTGIQWATNGKDGMVSLRSSLESHKTSILTLLGAMNFLTSTKIQAEALAQEKVQTIRYNRLVGDLADIKAILACKEQPQSRAVASIPPFRSPGRKDCSIKDIQEIIRWSKQAVNGSGSVRGLRNQRTVPLAASADRTRCPTFNPETVTGPPVVTKGGTAATAAFVNHARSEQDHNQQLRLSQMIRSGDEDLVAKRYTKALDTYYEFLTEIKDFGYQGTSKKGDEKIYRLQTSLGKAFLLSRDLDQAELVFETTLHDVSERLGEHHGLALRLRFNIAFVKGERKMWPDAIRLGTEALHATMCLRNTDYTVLCTARRFLARMYEHNGDIEMSEKYYRLAIACSIQASGYAHETTIASLVHLAQFFIRHGAYETMAGRHRHKLLFLEQLGSTDKEESVESVVDLLSLLTNVFISEGRLKDAVATGQQAIILATELPAPKVNHEDPFWALVAEHLRSRARFREVENIERGLWTQLREGKSLLRLDTVKAVEGVVDCLLRQGLIQDGILLIDVAKEIRCENECHDLKAIVALRRHLKSSQVRT</sequence>
<dbReference type="Proteomes" id="UP000490939">
    <property type="component" value="Unassembled WGS sequence"/>
</dbReference>
<dbReference type="SUPFAM" id="SSF48452">
    <property type="entry name" value="TPR-like"/>
    <property type="match status" value="1"/>
</dbReference>
<dbReference type="AlphaFoldDB" id="A0A8H3V403"/>
<dbReference type="Proteomes" id="UP000433883">
    <property type="component" value="Unassembled WGS sequence"/>
</dbReference>
<name>A0A8H3V403_VENIN</name>
<comment type="caution">
    <text evidence="1">The sequence shown here is derived from an EMBL/GenBank/DDBJ whole genome shotgun (WGS) entry which is preliminary data.</text>
</comment>
<evidence type="ECO:0000313" key="1">
    <source>
        <dbReference type="EMBL" id="KAE9982049.1"/>
    </source>
</evidence>
<reference evidence="1 3" key="1">
    <citation type="submission" date="2019-11" db="EMBL/GenBank/DDBJ databases">
        <title>Venturia inaequalis Genome Resource.</title>
        <authorList>
            <person name="Lichtner F.J."/>
        </authorList>
    </citation>
    <scope>NUCLEOTIDE SEQUENCE [LARGE SCALE GENOMIC DNA]</scope>
    <source>
        <strain evidence="1">Bline_iso_100314</strain>
        <strain evidence="2 4">DMI_063113</strain>
    </source>
</reference>